<dbReference type="Pfam" id="PF01548">
    <property type="entry name" value="DEDD_Tnp_IS110"/>
    <property type="match status" value="1"/>
</dbReference>
<sequence length="88" mass="9553">MGELRLGIDVACREAHRAALADAAGKIVWGNRRFSTSSADLDRLWAAVRAVDPDAEVTVVMEPTRNAWVPLAAWLRARGAAVRMVAPE</sequence>
<dbReference type="RefSeq" id="WP_337698575.1">
    <property type="nucleotide sequence ID" value="NZ_JBBEGN010000051.1"/>
</dbReference>
<feature type="domain" description="Transposase IS110-like N-terminal" evidence="1">
    <location>
        <begin position="6"/>
        <end position="87"/>
    </location>
</feature>
<organism evidence="2 3">
    <name type="scientific">Actinomycetospora aurantiaca</name>
    <dbReference type="NCBI Taxonomy" id="3129233"/>
    <lineage>
        <taxon>Bacteria</taxon>
        <taxon>Bacillati</taxon>
        <taxon>Actinomycetota</taxon>
        <taxon>Actinomycetes</taxon>
        <taxon>Pseudonocardiales</taxon>
        <taxon>Pseudonocardiaceae</taxon>
        <taxon>Actinomycetospora</taxon>
    </lineage>
</organism>
<comment type="caution">
    <text evidence="2">The sequence shown here is derived from an EMBL/GenBank/DDBJ whole genome shotgun (WGS) entry which is preliminary data.</text>
</comment>
<feature type="non-terminal residue" evidence="2">
    <location>
        <position position="88"/>
    </location>
</feature>
<evidence type="ECO:0000313" key="2">
    <source>
        <dbReference type="EMBL" id="MEJ2871995.1"/>
    </source>
</evidence>
<reference evidence="2 3" key="1">
    <citation type="submission" date="2024-03" db="EMBL/GenBank/DDBJ databases">
        <title>Actinomycetospora sp. OC33-EN08, a novel actinomycete isolated from wild orchid (Aerides multiflora).</title>
        <authorList>
            <person name="Suriyachadkun C."/>
        </authorList>
    </citation>
    <scope>NUCLEOTIDE SEQUENCE [LARGE SCALE GENOMIC DNA]</scope>
    <source>
        <strain evidence="2 3">OC33-EN08</strain>
    </source>
</reference>
<evidence type="ECO:0000259" key="1">
    <source>
        <dbReference type="Pfam" id="PF01548"/>
    </source>
</evidence>
<proteinExistence type="predicted"/>
<dbReference type="Proteomes" id="UP001385809">
    <property type="component" value="Unassembled WGS sequence"/>
</dbReference>
<evidence type="ECO:0000313" key="3">
    <source>
        <dbReference type="Proteomes" id="UP001385809"/>
    </source>
</evidence>
<gene>
    <name evidence="2" type="ORF">WCD74_29860</name>
</gene>
<dbReference type="EMBL" id="JBBEGN010000051">
    <property type="protein sequence ID" value="MEJ2871995.1"/>
    <property type="molecule type" value="Genomic_DNA"/>
</dbReference>
<keyword evidence="3" id="KW-1185">Reference proteome</keyword>
<name>A0ABU8MZB6_9PSEU</name>
<dbReference type="InterPro" id="IPR002525">
    <property type="entry name" value="Transp_IS110-like_N"/>
</dbReference>
<protein>
    <submittedName>
        <fullName evidence="2">Transposase</fullName>
    </submittedName>
</protein>
<accession>A0ABU8MZB6</accession>